<dbReference type="EMBL" id="FN648380">
    <property type="protein sequence ID" value="CBJ30614.1"/>
    <property type="molecule type" value="Genomic_DNA"/>
</dbReference>
<keyword evidence="3" id="KW-1185">Reference proteome</keyword>
<proteinExistence type="predicted"/>
<name>D7FQL9_ECTSI</name>
<accession>D7FQL9</accession>
<evidence type="ECO:0000256" key="1">
    <source>
        <dbReference type="SAM" id="MobiDB-lite"/>
    </source>
</evidence>
<dbReference type="Proteomes" id="UP000002630">
    <property type="component" value="Linkage Group LG02"/>
</dbReference>
<dbReference type="InParanoid" id="D7FQL9"/>
<evidence type="ECO:0000313" key="3">
    <source>
        <dbReference type="Proteomes" id="UP000002630"/>
    </source>
</evidence>
<dbReference type="EMBL" id="FN649727">
    <property type="protein sequence ID" value="CBJ30614.1"/>
    <property type="molecule type" value="Genomic_DNA"/>
</dbReference>
<evidence type="ECO:0000313" key="2">
    <source>
        <dbReference type="EMBL" id="CBJ30614.1"/>
    </source>
</evidence>
<gene>
    <name evidence="2" type="ORF">Esi_0203_0058</name>
</gene>
<sequence>MIHLPAPPPTPISYSTPLLLCLSNPALSNPSAIVVRYDDDDDNRVFRPPFPRATKESDDFFKNDKSQEVARESKVLEGRLSEIRLGVEEEEAAVKALSSQQQEQSQIAVKTAQIEDDEGRLDERVKAEPAFANASVSSPPQDVTEASLGSVATELRMASSKLESDRVDKARQVMDLHREVANNNTNLVNTKREKSRVQLRLGELLRAVKVVEDSMRGLPEPPGETLDAAKHYDWEHEELIRIQNDQVAESRDEEQTKQKVASHQACMATIQQLTNVAEEWRERFRLSSKPAELEEEQYTCDGAPSKTRLEQEGREKKQELEREEKEEKELLASRKKVDEDLREVEKCAEEAARIQALRVEVDMTKKKLQRRVA</sequence>
<protein>
    <submittedName>
        <fullName evidence="2">Uncharacterized protein</fullName>
    </submittedName>
</protein>
<feature type="compositionally biased region" description="Basic and acidic residues" evidence="1">
    <location>
        <begin position="307"/>
        <end position="334"/>
    </location>
</feature>
<reference evidence="2 3" key="1">
    <citation type="journal article" date="2010" name="Nature">
        <title>The Ectocarpus genome and the independent evolution of multicellularity in brown algae.</title>
        <authorList>
            <person name="Cock J.M."/>
            <person name="Sterck L."/>
            <person name="Rouze P."/>
            <person name="Scornet D."/>
            <person name="Allen A.E."/>
            <person name="Amoutzias G."/>
            <person name="Anthouard V."/>
            <person name="Artiguenave F."/>
            <person name="Aury J.M."/>
            <person name="Badger J.H."/>
            <person name="Beszteri B."/>
            <person name="Billiau K."/>
            <person name="Bonnet E."/>
            <person name="Bothwell J.H."/>
            <person name="Bowler C."/>
            <person name="Boyen C."/>
            <person name="Brownlee C."/>
            <person name="Carrano C.J."/>
            <person name="Charrier B."/>
            <person name="Cho G.Y."/>
            <person name="Coelho S.M."/>
            <person name="Collen J."/>
            <person name="Corre E."/>
            <person name="Da Silva C."/>
            <person name="Delage L."/>
            <person name="Delaroque N."/>
            <person name="Dittami S.M."/>
            <person name="Doulbeau S."/>
            <person name="Elias M."/>
            <person name="Farnham G."/>
            <person name="Gachon C.M."/>
            <person name="Gschloessl B."/>
            <person name="Heesch S."/>
            <person name="Jabbari K."/>
            <person name="Jubin C."/>
            <person name="Kawai H."/>
            <person name="Kimura K."/>
            <person name="Kloareg B."/>
            <person name="Kupper F.C."/>
            <person name="Lang D."/>
            <person name="Le Bail A."/>
            <person name="Leblanc C."/>
            <person name="Lerouge P."/>
            <person name="Lohr M."/>
            <person name="Lopez P.J."/>
            <person name="Martens C."/>
            <person name="Maumus F."/>
            <person name="Michel G."/>
            <person name="Miranda-Saavedra D."/>
            <person name="Morales J."/>
            <person name="Moreau H."/>
            <person name="Motomura T."/>
            <person name="Nagasato C."/>
            <person name="Napoli C.A."/>
            <person name="Nelson D.R."/>
            <person name="Nyvall-Collen P."/>
            <person name="Peters A.F."/>
            <person name="Pommier C."/>
            <person name="Potin P."/>
            <person name="Poulain J."/>
            <person name="Quesneville H."/>
            <person name="Read B."/>
            <person name="Rensing S.A."/>
            <person name="Ritter A."/>
            <person name="Rousvoal S."/>
            <person name="Samanta M."/>
            <person name="Samson G."/>
            <person name="Schroeder D.C."/>
            <person name="Segurens B."/>
            <person name="Strittmatter M."/>
            <person name="Tonon T."/>
            <person name="Tregear J.W."/>
            <person name="Valentin K."/>
            <person name="von Dassow P."/>
            <person name="Yamagishi T."/>
            <person name="Van de Peer Y."/>
            <person name="Wincker P."/>
        </authorList>
    </citation>
    <scope>NUCLEOTIDE SEQUENCE [LARGE SCALE GENOMIC DNA]</scope>
    <source>
        <strain evidence="3">Ec32 / CCAP1310/4</strain>
    </source>
</reference>
<feature type="region of interest" description="Disordered" evidence="1">
    <location>
        <begin position="291"/>
        <end position="334"/>
    </location>
</feature>
<organism evidence="2 3">
    <name type="scientific">Ectocarpus siliculosus</name>
    <name type="common">Brown alga</name>
    <name type="synonym">Conferva siliculosa</name>
    <dbReference type="NCBI Taxonomy" id="2880"/>
    <lineage>
        <taxon>Eukaryota</taxon>
        <taxon>Sar</taxon>
        <taxon>Stramenopiles</taxon>
        <taxon>Ochrophyta</taxon>
        <taxon>PX clade</taxon>
        <taxon>Phaeophyceae</taxon>
        <taxon>Ectocarpales</taxon>
        <taxon>Ectocarpaceae</taxon>
        <taxon>Ectocarpus</taxon>
    </lineage>
</organism>
<dbReference type="AlphaFoldDB" id="D7FQL9"/>